<dbReference type="PROSITE" id="PS50005">
    <property type="entry name" value="TPR"/>
    <property type="match status" value="1"/>
</dbReference>
<dbReference type="Pfam" id="PF13176">
    <property type="entry name" value="TPR_7"/>
    <property type="match status" value="1"/>
</dbReference>
<keyword evidence="3" id="KW-0479">Metal-binding</keyword>
<sequence>MIRHRPAALSRAVILSLSLALPQWVMAPAFAQPMGLPSMGSASGFDLSPAVERQIGELIMTQGRRDPSYVHDAEINQYLNRMASKLVRYAPGGATNIELFAVRDPGFNAFAMPGGFIGINTGVIAVTDNESELAGVVAHEISHVTQRHIARGVTQQKQNNAVMLASIAGALLAGLTGGVGLGAGIAAFGQAAAIDRQLGFSREAEKEADRVGLQMLGKAGYNPNGMQDMFAKLMQASNLNQGTTGGGTYLSTHPLSIDRMGDMQNRTRSMGMRAHRDSDDYWYVRARALTSQSHDRATMLRVRDRLLDESARASGVRRSAAFLALAEMASRQGRFDEALDFLAKARQGVPDSPYLARQQAWIELLRGQPKTVVNLTQSALRKWPDHVALSEVQAHALQQTGDYRQAADVLERVLKKWPRDYPNLYQMRANALNRAGDSIQSRMAMAEYYVMTGAFVAAIAQLEQARSMTNDFRVQSTLDVKVREIKVLMDRERSLLEQFGA</sequence>
<evidence type="ECO:0000313" key="11">
    <source>
        <dbReference type="Proteomes" id="UP000244571"/>
    </source>
</evidence>
<evidence type="ECO:0000256" key="2">
    <source>
        <dbReference type="ARBA" id="ARBA00022670"/>
    </source>
</evidence>
<keyword evidence="4" id="KW-0378">Hydrolase</keyword>
<dbReference type="SMART" id="SM00028">
    <property type="entry name" value="TPR"/>
    <property type="match status" value="3"/>
</dbReference>
<dbReference type="InterPro" id="IPR011990">
    <property type="entry name" value="TPR-like_helical_dom_sf"/>
</dbReference>
<evidence type="ECO:0000256" key="4">
    <source>
        <dbReference type="ARBA" id="ARBA00022801"/>
    </source>
</evidence>
<evidence type="ECO:0000259" key="9">
    <source>
        <dbReference type="Pfam" id="PF01435"/>
    </source>
</evidence>
<dbReference type="EMBL" id="CP028901">
    <property type="protein sequence ID" value="AWB35364.1"/>
    <property type="molecule type" value="Genomic_DNA"/>
</dbReference>
<protein>
    <submittedName>
        <fullName evidence="10">Peptidase</fullName>
    </submittedName>
</protein>
<evidence type="ECO:0000256" key="7">
    <source>
        <dbReference type="PROSITE-ProRule" id="PRU00339"/>
    </source>
</evidence>
<reference evidence="10 11" key="1">
    <citation type="submission" date="2018-04" db="EMBL/GenBank/DDBJ databases">
        <title>Bordetella sp. HZ20 isolated from seawater.</title>
        <authorList>
            <person name="Sun C."/>
        </authorList>
    </citation>
    <scope>NUCLEOTIDE SEQUENCE [LARGE SCALE GENOMIC DNA]</scope>
    <source>
        <strain evidence="10 11">HZ20</strain>
    </source>
</reference>
<evidence type="ECO:0000313" key="10">
    <source>
        <dbReference type="EMBL" id="AWB35364.1"/>
    </source>
</evidence>
<keyword evidence="5" id="KW-0862">Zinc</keyword>
<keyword evidence="11" id="KW-1185">Reference proteome</keyword>
<feature type="chain" id="PRO_5015332209" evidence="8">
    <location>
        <begin position="32"/>
        <end position="501"/>
    </location>
</feature>
<accession>A0A2R4XNL9</accession>
<evidence type="ECO:0000256" key="1">
    <source>
        <dbReference type="ARBA" id="ARBA00001947"/>
    </source>
</evidence>
<dbReference type="RefSeq" id="WP_108622820.1">
    <property type="nucleotide sequence ID" value="NZ_CP028901.1"/>
</dbReference>
<dbReference type="KEGG" id="boz:DBV39_18275"/>
<feature type="repeat" description="TPR" evidence="7">
    <location>
        <begin position="319"/>
        <end position="352"/>
    </location>
</feature>
<evidence type="ECO:0000256" key="6">
    <source>
        <dbReference type="ARBA" id="ARBA00023049"/>
    </source>
</evidence>
<dbReference type="OrthoDB" id="9810445at2"/>
<gene>
    <name evidence="10" type="ORF">DBV39_18275</name>
</gene>
<dbReference type="GO" id="GO:0051603">
    <property type="term" value="P:proteolysis involved in protein catabolic process"/>
    <property type="evidence" value="ECO:0007669"/>
    <property type="project" value="TreeGrafter"/>
</dbReference>
<evidence type="ECO:0000256" key="8">
    <source>
        <dbReference type="SAM" id="SignalP"/>
    </source>
</evidence>
<dbReference type="SUPFAM" id="SSF48452">
    <property type="entry name" value="TPR-like"/>
    <property type="match status" value="1"/>
</dbReference>
<dbReference type="PANTHER" id="PTHR22726:SF1">
    <property type="entry name" value="METALLOENDOPEPTIDASE OMA1, MITOCHONDRIAL"/>
    <property type="match status" value="1"/>
</dbReference>
<dbReference type="GO" id="GO:0046872">
    <property type="term" value="F:metal ion binding"/>
    <property type="evidence" value="ECO:0007669"/>
    <property type="project" value="UniProtKB-KW"/>
</dbReference>
<comment type="cofactor">
    <cofactor evidence="1">
        <name>Zn(2+)</name>
        <dbReference type="ChEBI" id="CHEBI:29105"/>
    </cofactor>
</comment>
<dbReference type="Gene3D" id="1.25.40.10">
    <property type="entry name" value="Tetratricopeptide repeat domain"/>
    <property type="match status" value="1"/>
</dbReference>
<dbReference type="GO" id="GO:0004222">
    <property type="term" value="F:metalloendopeptidase activity"/>
    <property type="evidence" value="ECO:0007669"/>
    <property type="project" value="InterPro"/>
</dbReference>
<dbReference type="GO" id="GO:0016020">
    <property type="term" value="C:membrane"/>
    <property type="evidence" value="ECO:0007669"/>
    <property type="project" value="TreeGrafter"/>
</dbReference>
<proteinExistence type="predicted"/>
<evidence type="ECO:0000256" key="5">
    <source>
        <dbReference type="ARBA" id="ARBA00022833"/>
    </source>
</evidence>
<keyword evidence="8" id="KW-0732">Signal</keyword>
<dbReference type="Proteomes" id="UP000244571">
    <property type="component" value="Chromosome"/>
</dbReference>
<keyword evidence="6" id="KW-0482">Metalloprotease</keyword>
<dbReference type="InterPro" id="IPR051156">
    <property type="entry name" value="Mito/Outer_Membr_Metalloprot"/>
</dbReference>
<dbReference type="PANTHER" id="PTHR22726">
    <property type="entry name" value="METALLOENDOPEPTIDASE OMA1"/>
    <property type="match status" value="1"/>
</dbReference>
<feature type="domain" description="Peptidase M48" evidence="9">
    <location>
        <begin position="76"/>
        <end position="266"/>
    </location>
</feature>
<name>A0A2R4XNL9_9BURK</name>
<keyword evidence="2" id="KW-0645">Protease</keyword>
<dbReference type="Gene3D" id="3.30.2010.10">
    <property type="entry name" value="Metalloproteases ('zincins'), catalytic domain"/>
    <property type="match status" value="1"/>
</dbReference>
<evidence type="ECO:0000256" key="3">
    <source>
        <dbReference type="ARBA" id="ARBA00022723"/>
    </source>
</evidence>
<organism evidence="10 11">
    <name type="scientific">Orrella marina</name>
    <dbReference type="NCBI Taxonomy" id="2163011"/>
    <lineage>
        <taxon>Bacteria</taxon>
        <taxon>Pseudomonadati</taxon>
        <taxon>Pseudomonadota</taxon>
        <taxon>Betaproteobacteria</taxon>
        <taxon>Burkholderiales</taxon>
        <taxon>Alcaligenaceae</taxon>
        <taxon>Orrella</taxon>
    </lineage>
</organism>
<dbReference type="AlphaFoldDB" id="A0A2R4XNL9"/>
<dbReference type="InterPro" id="IPR019734">
    <property type="entry name" value="TPR_rpt"/>
</dbReference>
<dbReference type="InterPro" id="IPR001915">
    <property type="entry name" value="Peptidase_M48"/>
</dbReference>
<feature type="signal peptide" evidence="8">
    <location>
        <begin position="1"/>
        <end position="31"/>
    </location>
</feature>
<keyword evidence="7" id="KW-0802">TPR repeat</keyword>
<dbReference type="Pfam" id="PF01435">
    <property type="entry name" value="Peptidase_M48"/>
    <property type="match status" value="1"/>
</dbReference>